<keyword evidence="3 5" id="KW-0378">Hydrolase</keyword>
<sequence length="437" mass="46202">MFGRLRQIGLILLVLFATGPGLAHGQLPLPVTPPRLPVDTVQDMTRDTLDQTNRTLEDVRAADLRDLLRQNRDVLERGPRQSVIVRREIIAFAPSESLVGAAEALGFRVLRQDMLPGLGTPIVVFEPPERWSTRRALRRLQSLDGNGVFDFNHIYSASGQGRLAMRPPAVQEAFVGSRLRLGIIDTGIAQAHPALQASRLTTRAFGGLGYVPAQHGTQVASLAVGHAGDFRAPAAGAEIFSADVYGDAVTGGNAEALARALGWMAEENVAVINISVVGPPNRILEAVVRQMTDRGHIIVAAVGNDGPTAPPLYPAAYDGVIGVTAVGMSGRVIPEAARGDQVDVAAPGAAMVAASLDGSFAEIRGTSFAAPLVSGLLAHQLSLPDPVSASAAIRYMEAEARDAGRHGRDQVYGVGIMAEAYRFNAITMTAQSRPSEN</sequence>
<dbReference type="PROSITE" id="PS00138">
    <property type="entry name" value="SUBTILASE_SER"/>
    <property type="match status" value="1"/>
</dbReference>
<dbReference type="PROSITE" id="PS51892">
    <property type="entry name" value="SUBTILASE"/>
    <property type="match status" value="1"/>
</dbReference>
<dbReference type="Proteomes" id="UP001310692">
    <property type="component" value="Unassembled WGS sequence"/>
</dbReference>
<dbReference type="InterPro" id="IPR000209">
    <property type="entry name" value="Peptidase_S8/S53_dom"/>
</dbReference>
<organism evidence="7 8">
    <name type="scientific">Hyphobacterium marinum</name>
    <dbReference type="NCBI Taxonomy" id="3116574"/>
    <lineage>
        <taxon>Bacteria</taxon>
        <taxon>Pseudomonadati</taxon>
        <taxon>Pseudomonadota</taxon>
        <taxon>Alphaproteobacteria</taxon>
        <taxon>Maricaulales</taxon>
        <taxon>Maricaulaceae</taxon>
        <taxon>Hyphobacterium</taxon>
    </lineage>
</organism>
<feature type="active site" description="Charge relay system" evidence="5">
    <location>
        <position position="185"/>
    </location>
</feature>
<keyword evidence="2 5" id="KW-0645">Protease</keyword>
<dbReference type="PRINTS" id="PR00723">
    <property type="entry name" value="SUBTILISIN"/>
</dbReference>
<protein>
    <submittedName>
        <fullName evidence="7">S8 family serine peptidase</fullName>
    </submittedName>
</protein>
<evidence type="ECO:0000256" key="2">
    <source>
        <dbReference type="ARBA" id="ARBA00022670"/>
    </source>
</evidence>
<name>A0ABU7LXX6_9PROT</name>
<dbReference type="PANTHER" id="PTHR43806">
    <property type="entry name" value="PEPTIDASE S8"/>
    <property type="match status" value="1"/>
</dbReference>
<feature type="active site" description="Charge relay system" evidence="5">
    <location>
        <position position="367"/>
    </location>
</feature>
<dbReference type="SUPFAM" id="SSF52743">
    <property type="entry name" value="Subtilisin-like"/>
    <property type="match status" value="1"/>
</dbReference>
<evidence type="ECO:0000313" key="7">
    <source>
        <dbReference type="EMBL" id="MEE2566412.1"/>
    </source>
</evidence>
<dbReference type="RefSeq" id="WP_330195953.1">
    <property type="nucleotide sequence ID" value="NZ_JAZDRO010000002.1"/>
</dbReference>
<evidence type="ECO:0000256" key="3">
    <source>
        <dbReference type="ARBA" id="ARBA00022801"/>
    </source>
</evidence>
<evidence type="ECO:0000313" key="8">
    <source>
        <dbReference type="Proteomes" id="UP001310692"/>
    </source>
</evidence>
<feature type="domain" description="Peptidase S8/S53" evidence="6">
    <location>
        <begin position="179"/>
        <end position="415"/>
    </location>
</feature>
<evidence type="ECO:0000256" key="4">
    <source>
        <dbReference type="ARBA" id="ARBA00022825"/>
    </source>
</evidence>
<keyword evidence="4 5" id="KW-0720">Serine protease</keyword>
<dbReference type="Pfam" id="PF00082">
    <property type="entry name" value="Peptidase_S8"/>
    <property type="match status" value="1"/>
</dbReference>
<evidence type="ECO:0000259" key="6">
    <source>
        <dbReference type="Pfam" id="PF00082"/>
    </source>
</evidence>
<dbReference type="InterPro" id="IPR023828">
    <property type="entry name" value="Peptidase_S8_Ser-AS"/>
</dbReference>
<comment type="caution">
    <text evidence="7">The sequence shown here is derived from an EMBL/GenBank/DDBJ whole genome shotgun (WGS) entry which is preliminary data.</text>
</comment>
<evidence type="ECO:0000256" key="1">
    <source>
        <dbReference type="ARBA" id="ARBA00011073"/>
    </source>
</evidence>
<reference evidence="7 8" key="1">
    <citation type="submission" date="2024-01" db="EMBL/GenBank/DDBJ databases">
        <title>Hyphobacterium bacterium isolated from marine sediment.</title>
        <authorList>
            <person name="Zhao S."/>
        </authorList>
    </citation>
    <scope>NUCLEOTIDE SEQUENCE [LARGE SCALE GENOMIC DNA]</scope>
    <source>
        <strain evidence="7 8">Y60-23</strain>
    </source>
</reference>
<dbReference type="EMBL" id="JAZDRO010000002">
    <property type="protein sequence ID" value="MEE2566412.1"/>
    <property type="molecule type" value="Genomic_DNA"/>
</dbReference>
<keyword evidence="8" id="KW-1185">Reference proteome</keyword>
<dbReference type="Gene3D" id="3.40.50.200">
    <property type="entry name" value="Peptidase S8/S53 domain"/>
    <property type="match status" value="1"/>
</dbReference>
<gene>
    <name evidence="7" type="ORF">V0U35_06930</name>
</gene>
<dbReference type="InterPro" id="IPR015500">
    <property type="entry name" value="Peptidase_S8_subtilisin-rel"/>
</dbReference>
<evidence type="ECO:0000256" key="5">
    <source>
        <dbReference type="PROSITE-ProRule" id="PRU01240"/>
    </source>
</evidence>
<proteinExistence type="inferred from homology"/>
<comment type="similarity">
    <text evidence="1 5">Belongs to the peptidase S8 family.</text>
</comment>
<dbReference type="PANTHER" id="PTHR43806:SF11">
    <property type="entry name" value="CEREVISIN-RELATED"/>
    <property type="match status" value="1"/>
</dbReference>
<dbReference type="InterPro" id="IPR050131">
    <property type="entry name" value="Peptidase_S8_subtilisin-like"/>
</dbReference>
<dbReference type="CDD" id="cd05561">
    <property type="entry name" value="Peptidases_S8_4"/>
    <property type="match status" value="1"/>
</dbReference>
<dbReference type="InterPro" id="IPR036852">
    <property type="entry name" value="Peptidase_S8/S53_dom_sf"/>
</dbReference>
<feature type="active site" description="Charge relay system" evidence="5">
    <location>
        <position position="215"/>
    </location>
</feature>
<accession>A0ABU7LXX6</accession>